<comment type="caution">
    <text evidence="1">The sequence shown here is derived from an EMBL/GenBank/DDBJ whole genome shotgun (WGS) entry which is preliminary data.</text>
</comment>
<proteinExistence type="predicted"/>
<name>A0A0R0M1L9_9MICR</name>
<dbReference type="VEuPathDB" id="MicrosporidiaDB:M153_8050003180"/>
<dbReference type="AlphaFoldDB" id="A0A0R0M1L9"/>
<dbReference type="Proteomes" id="UP000051530">
    <property type="component" value="Unassembled WGS sequence"/>
</dbReference>
<evidence type="ECO:0008006" key="3">
    <source>
        <dbReference type="Google" id="ProtNLM"/>
    </source>
</evidence>
<organism evidence="1 2">
    <name type="scientific">Pseudoloma neurophilia</name>
    <dbReference type="NCBI Taxonomy" id="146866"/>
    <lineage>
        <taxon>Eukaryota</taxon>
        <taxon>Fungi</taxon>
        <taxon>Fungi incertae sedis</taxon>
        <taxon>Microsporidia</taxon>
        <taxon>Pseudoloma</taxon>
    </lineage>
</organism>
<accession>A0A0R0M1L9</accession>
<sequence>MTHCGQTIGGLTGDYFNHKIAINYVGPFEGHLFGGITSKEFYILTITDTHTRYTMCKIPTAAKSKNAFELLQNKWIEKF</sequence>
<evidence type="ECO:0000313" key="1">
    <source>
        <dbReference type="EMBL" id="KRH93518.1"/>
    </source>
</evidence>
<gene>
    <name evidence="1" type="ORF">M153_8050003180</name>
</gene>
<keyword evidence="2" id="KW-1185">Reference proteome</keyword>
<reference evidence="1 2" key="1">
    <citation type="submission" date="2015-07" db="EMBL/GenBank/DDBJ databases">
        <title>The genome of Pseudoloma neurophilia, a relevant intracellular parasite of the zebrafish.</title>
        <authorList>
            <person name="Ndikumana S."/>
            <person name="Pelin A."/>
            <person name="Sanders J."/>
            <person name="Corradi N."/>
        </authorList>
    </citation>
    <scope>NUCLEOTIDE SEQUENCE [LARGE SCALE GENOMIC DNA]</scope>
    <source>
        <strain evidence="1 2">MK1</strain>
    </source>
</reference>
<protein>
    <recommendedName>
        <fullName evidence="3">Transposable element</fullName>
    </recommendedName>
</protein>
<evidence type="ECO:0000313" key="2">
    <source>
        <dbReference type="Proteomes" id="UP000051530"/>
    </source>
</evidence>
<dbReference type="EMBL" id="LGUB01000307">
    <property type="protein sequence ID" value="KRH93518.1"/>
    <property type="molecule type" value="Genomic_DNA"/>
</dbReference>